<accession>A0ABQ9DYJ6</accession>
<keyword evidence="2" id="KW-1185">Reference proteome</keyword>
<sequence length="419" mass="48927">MSILHEQGKNSKKKSTGVKLIKIQFESFFQKTIRTKNHVSFSFHSHRSVDDILLKMNISNDTVNDLEFDQDSSYTTVIPSRLFVSTRTEYVVDVCHQTEQMPFTIFGLANARTFDLIESYAQTLQMPFILPSCYRKSDVKKQFTICMNPSYIKPIADFIVYFRWKRVSFSLLILHRYSDHDKKKQSKHLTVEMILLLLSVIKLLDHPLFSKGLWRLEQLYEELESLKVQISLVARRIPNTSFAYDILRSIDKIGGCEEKLIVLDLSHKNNTVLLLRQFLDKFMSNKLLQSDKLIKYISKCCIIDVGMNRYGYHYIIGGLSKHHIISEFSVYLHWIPLGEFMSYNLSIFRHGGSTISGFQLLNTNDEYFTKFYQKWIVEINGRRAPELTAFNIMNRFSDVSLSNLTDYGNLVLFRFTSPN</sequence>
<dbReference type="Proteomes" id="UP001217089">
    <property type="component" value="Unassembled WGS sequence"/>
</dbReference>
<name>A0ABQ9DYJ6_TEGGR</name>
<comment type="caution">
    <text evidence="1">The sequence shown here is derived from an EMBL/GenBank/DDBJ whole genome shotgun (WGS) entry which is preliminary data.</text>
</comment>
<protein>
    <recommendedName>
        <fullName evidence="3">Receptor ligand binding region domain-containing protein</fullName>
    </recommendedName>
</protein>
<proteinExistence type="predicted"/>
<reference evidence="1 2" key="1">
    <citation type="submission" date="2022-12" db="EMBL/GenBank/DDBJ databases">
        <title>Chromosome-level genome of Tegillarca granosa.</title>
        <authorList>
            <person name="Kim J."/>
        </authorList>
    </citation>
    <scope>NUCLEOTIDE SEQUENCE [LARGE SCALE GENOMIC DNA]</scope>
    <source>
        <strain evidence="1">Teg-2019</strain>
        <tissue evidence="1">Adductor muscle</tissue>
    </source>
</reference>
<dbReference type="Gene3D" id="3.40.50.2300">
    <property type="match status" value="2"/>
</dbReference>
<evidence type="ECO:0008006" key="3">
    <source>
        <dbReference type="Google" id="ProtNLM"/>
    </source>
</evidence>
<dbReference type="InterPro" id="IPR028082">
    <property type="entry name" value="Peripla_BP_I"/>
</dbReference>
<dbReference type="SUPFAM" id="SSF53822">
    <property type="entry name" value="Periplasmic binding protein-like I"/>
    <property type="match status" value="1"/>
</dbReference>
<organism evidence="1 2">
    <name type="scientific">Tegillarca granosa</name>
    <name type="common">Malaysian cockle</name>
    <name type="synonym">Anadara granosa</name>
    <dbReference type="NCBI Taxonomy" id="220873"/>
    <lineage>
        <taxon>Eukaryota</taxon>
        <taxon>Metazoa</taxon>
        <taxon>Spiralia</taxon>
        <taxon>Lophotrochozoa</taxon>
        <taxon>Mollusca</taxon>
        <taxon>Bivalvia</taxon>
        <taxon>Autobranchia</taxon>
        <taxon>Pteriomorphia</taxon>
        <taxon>Arcoida</taxon>
        <taxon>Arcoidea</taxon>
        <taxon>Arcidae</taxon>
        <taxon>Tegillarca</taxon>
    </lineage>
</organism>
<dbReference type="EMBL" id="JARBDR010000923">
    <property type="protein sequence ID" value="KAJ8298369.1"/>
    <property type="molecule type" value="Genomic_DNA"/>
</dbReference>
<gene>
    <name evidence="1" type="ORF">KUTeg_024900</name>
</gene>
<evidence type="ECO:0000313" key="1">
    <source>
        <dbReference type="EMBL" id="KAJ8298369.1"/>
    </source>
</evidence>
<evidence type="ECO:0000313" key="2">
    <source>
        <dbReference type="Proteomes" id="UP001217089"/>
    </source>
</evidence>